<dbReference type="InterPro" id="IPR036412">
    <property type="entry name" value="HAD-like_sf"/>
</dbReference>
<dbReference type="PANTHER" id="PTHR46470">
    <property type="entry name" value="N-ACYLNEURAMINATE-9-PHOSPHATASE"/>
    <property type="match status" value="1"/>
</dbReference>
<evidence type="ECO:0000313" key="6">
    <source>
        <dbReference type="Proteomes" id="UP000028640"/>
    </source>
</evidence>
<evidence type="ECO:0000256" key="1">
    <source>
        <dbReference type="ARBA" id="ARBA00001946"/>
    </source>
</evidence>
<dbReference type="Proteomes" id="UP000028640">
    <property type="component" value="Unassembled WGS sequence"/>
</dbReference>
<dbReference type="GO" id="GO:0009231">
    <property type="term" value="P:riboflavin biosynthetic process"/>
    <property type="evidence" value="ECO:0007669"/>
    <property type="project" value="TreeGrafter"/>
</dbReference>
<comment type="cofactor">
    <cofactor evidence="1">
        <name>Mg(2+)</name>
        <dbReference type="ChEBI" id="CHEBI:18420"/>
    </cofactor>
</comment>
<evidence type="ECO:0000256" key="2">
    <source>
        <dbReference type="ARBA" id="ARBA00022723"/>
    </source>
</evidence>
<keyword evidence="6" id="KW-1185">Reference proteome</keyword>
<evidence type="ECO:0000256" key="4">
    <source>
        <dbReference type="ARBA" id="ARBA00022842"/>
    </source>
</evidence>
<dbReference type="NCBIfam" id="TIGR01549">
    <property type="entry name" value="HAD-SF-IA-v1"/>
    <property type="match status" value="1"/>
</dbReference>
<dbReference type="EC" id="3.1.3.18" evidence="5"/>
<comment type="caution">
    <text evidence="5">The sequence shown here is derived from an EMBL/GenBank/DDBJ whole genome shotgun (WGS) entry which is preliminary data.</text>
</comment>
<proteinExistence type="predicted"/>
<dbReference type="GO" id="GO:0018784">
    <property type="term" value="F:(S)-2-haloacid dehalogenase activity"/>
    <property type="evidence" value="ECO:0007669"/>
    <property type="project" value="UniProtKB-EC"/>
</dbReference>
<evidence type="ECO:0000313" key="5">
    <source>
        <dbReference type="EMBL" id="KFC78226.1"/>
    </source>
</evidence>
<keyword evidence="4" id="KW-0460">Magnesium</keyword>
<dbReference type="GO" id="GO:0008967">
    <property type="term" value="F:phosphoglycolate phosphatase activity"/>
    <property type="evidence" value="ECO:0007669"/>
    <property type="project" value="UniProtKB-EC"/>
</dbReference>
<dbReference type="InterPro" id="IPR051400">
    <property type="entry name" value="HAD-like_hydrolase"/>
</dbReference>
<dbReference type="NCBIfam" id="TIGR01509">
    <property type="entry name" value="HAD-SF-IA-v3"/>
    <property type="match status" value="1"/>
</dbReference>
<dbReference type="eggNOG" id="COG1011">
    <property type="taxonomic scope" value="Bacteria"/>
</dbReference>
<reference evidence="5 6" key="1">
    <citation type="submission" date="2014-05" db="EMBL/GenBank/DDBJ databases">
        <title>ATOL: Assembling a taxonomically balanced genome-scale reconstruction of the evolutionary history of the Enterobacteriaceae.</title>
        <authorList>
            <person name="Plunkett G.III."/>
            <person name="Neeno-Eckwall E.C."/>
            <person name="Glasner J.D."/>
            <person name="Perna N.T."/>
        </authorList>
    </citation>
    <scope>NUCLEOTIDE SEQUENCE [LARGE SCALE GENOMIC DNA]</scope>
    <source>
        <strain evidence="5 6">ATCC 33852</strain>
    </source>
</reference>
<dbReference type="InterPro" id="IPR006439">
    <property type="entry name" value="HAD-SF_hydro_IA"/>
</dbReference>
<keyword evidence="2" id="KW-0479">Metal-binding</keyword>
<evidence type="ECO:0000256" key="3">
    <source>
        <dbReference type="ARBA" id="ARBA00022801"/>
    </source>
</evidence>
<dbReference type="Pfam" id="PF00702">
    <property type="entry name" value="Hydrolase"/>
    <property type="match status" value="1"/>
</dbReference>
<accession>A0A085G3D1</accession>
<organism evidence="5 6">
    <name type="scientific">Ewingella americana (strain ATCC 33852 / DSM 4580 / CCUG 14506 / JCM 5911 / LMG 7869 / NCTC 12157 / CDC 1468-78)</name>
    <dbReference type="NCBI Taxonomy" id="910964"/>
    <lineage>
        <taxon>Bacteria</taxon>
        <taxon>Pseudomonadati</taxon>
        <taxon>Pseudomonadota</taxon>
        <taxon>Gammaproteobacteria</taxon>
        <taxon>Enterobacterales</taxon>
        <taxon>Yersiniaceae</taxon>
        <taxon>Ewingella</taxon>
    </lineage>
</organism>
<keyword evidence="3 5" id="KW-0378">Hydrolase</keyword>
<dbReference type="EC" id="3.-.-.-" evidence="5"/>
<dbReference type="GO" id="GO:0046872">
    <property type="term" value="F:metal ion binding"/>
    <property type="evidence" value="ECO:0007669"/>
    <property type="project" value="UniProtKB-KW"/>
</dbReference>
<name>A0A085G3D1_EWIA3</name>
<dbReference type="STRING" id="910964.GEAM_3835"/>
<dbReference type="EMBL" id="JMPJ01000069">
    <property type="protein sequence ID" value="KFC78226.1"/>
    <property type="molecule type" value="Genomic_DNA"/>
</dbReference>
<dbReference type="SFLD" id="SFLDG01129">
    <property type="entry name" value="C1.5:_HAD__Beta-PGM__Phosphata"/>
    <property type="match status" value="1"/>
</dbReference>
<dbReference type="GeneID" id="78383075"/>
<dbReference type="OrthoDB" id="367448at2"/>
<dbReference type="RefSeq" id="WP_034794800.1">
    <property type="nucleotide sequence ID" value="NZ_JMPJ01000069.1"/>
</dbReference>
<protein>
    <submittedName>
        <fullName evidence="5">2-haloalkanoic acid dehalogenase</fullName>
        <ecNumber evidence="5">3.-.-.-</ecNumber>
        <ecNumber evidence="5">3.1.3.18</ecNumber>
        <ecNumber evidence="5">3.8.1.2</ecNumber>
    </submittedName>
</protein>
<dbReference type="Gene3D" id="3.40.50.1000">
    <property type="entry name" value="HAD superfamily/HAD-like"/>
    <property type="match status" value="1"/>
</dbReference>
<dbReference type="NCBIfam" id="NF008018">
    <property type="entry name" value="PRK10748.1"/>
    <property type="match status" value="1"/>
</dbReference>
<dbReference type="InterPro" id="IPR023214">
    <property type="entry name" value="HAD_sf"/>
</dbReference>
<sequence length="238" mass="26924">MKFYRPLNRIEAISFDLDDTLYDNYPVIRRTDVETLKFIQGYHPALANLQGEFIREVRAELLEQDAEIYHDVTEWRRQAVFHVMQRSGLTENEASEGSFAAMKNFAHWRSKITVPQENHDALAALAKRWPLVAITNGNADPEACGLSQYFQFTLRGGPDGRAKPYVDMYQTASDKLGIPLEQFLHVGDDLTTDVAGSVSCGMQACWINLREGNLMHVKDARLLPHIEISQLASLTALL</sequence>
<dbReference type="PANTHER" id="PTHR46470:SF4">
    <property type="entry name" value="5-AMINO-6-(5-PHOSPHO-D-RIBITYLAMINO)URACIL PHOSPHATASE YIGB"/>
    <property type="match status" value="1"/>
</dbReference>
<gene>
    <name evidence="5" type="ORF">GEAM_3835</name>
</gene>
<dbReference type="AlphaFoldDB" id="A0A085G3D1"/>
<dbReference type="EC" id="3.8.1.2" evidence="5"/>
<dbReference type="Gene3D" id="1.20.120.1600">
    <property type="match status" value="1"/>
</dbReference>
<dbReference type="SFLD" id="SFLDS00003">
    <property type="entry name" value="Haloacid_Dehalogenase"/>
    <property type="match status" value="1"/>
</dbReference>
<dbReference type="SUPFAM" id="SSF56784">
    <property type="entry name" value="HAD-like"/>
    <property type="match status" value="1"/>
</dbReference>